<dbReference type="AlphaFoldDB" id="A0A101KPI5"/>
<dbReference type="Proteomes" id="UP000053176">
    <property type="component" value="Unassembled WGS sequence"/>
</dbReference>
<feature type="region of interest" description="Disordered" evidence="1">
    <location>
        <begin position="1"/>
        <end position="24"/>
    </location>
</feature>
<sequence length="82" mass="9643">MNNILAPVQHRAARPGTQVGRTSRRRYSLATLQNMIAAWREQTRFRWDIKRMSEASPHLIDDIGLTKQQAEQEIAKLPFWQR</sequence>
<dbReference type="EMBL" id="LPWA01000131">
    <property type="protein sequence ID" value="KUM24671.1"/>
    <property type="molecule type" value="Genomic_DNA"/>
</dbReference>
<reference evidence="2 3" key="1">
    <citation type="submission" date="2015-12" db="EMBL/GenBank/DDBJ databases">
        <title>Draft genome sequence of Mesorhizobium sp. UFLA 01-765, a multitolerant efficient symbiont and plant-growth promoting strain isolated from Zn-mining soil using Leucaena leucocephala as a trap plant.</title>
        <authorList>
            <person name="Rangel W.M."/>
            <person name="Thijs S."/>
            <person name="Longatti S.M."/>
            <person name="Moreira F.M."/>
            <person name="Weyens N."/>
            <person name="Vangronsveld J."/>
            <person name="Van Hamme J.D."/>
            <person name="Bottos E.M."/>
            <person name="Rineau F."/>
        </authorList>
    </citation>
    <scope>NUCLEOTIDE SEQUENCE [LARGE SCALE GENOMIC DNA]</scope>
    <source>
        <strain evidence="2 3">UFLA 01-765</strain>
    </source>
</reference>
<gene>
    <name evidence="2" type="ORF">AU467_06020</name>
</gene>
<accession>A0A101KPI5</accession>
<proteinExistence type="predicted"/>
<dbReference type="OrthoDB" id="8162839at2"/>
<comment type="caution">
    <text evidence="2">The sequence shown here is derived from an EMBL/GenBank/DDBJ whole genome shotgun (WGS) entry which is preliminary data.</text>
</comment>
<name>A0A101KPI5_RHILI</name>
<evidence type="ECO:0000313" key="2">
    <source>
        <dbReference type="EMBL" id="KUM24671.1"/>
    </source>
</evidence>
<evidence type="ECO:0000256" key="1">
    <source>
        <dbReference type="SAM" id="MobiDB-lite"/>
    </source>
</evidence>
<protein>
    <recommendedName>
        <fullName evidence="4">DUF1127 domain-containing protein</fullName>
    </recommendedName>
</protein>
<organism evidence="2 3">
    <name type="scientific">Rhizobium loti</name>
    <name type="common">Mesorhizobium loti</name>
    <dbReference type="NCBI Taxonomy" id="381"/>
    <lineage>
        <taxon>Bacteria</taxon>
        <taxon>Pseudomonadati</taxon>
        <taxon>Pseudomonadota</taxon>
        <taxon>Alphaproteobacteria</taxon>
        <taxon>Hyphomicrobiales</taxon>
        <taxon>Phyllobacteriaceae</taxon>
        <taxon>Mesorhizobium</taxon>
    </lineage>
</organism>
<evidence type="ECO:0008006" key="4">
    <source>
        <dbReference type="Google" id="ProtNLM"/>
    </source>
</evidence>
<evidence type="ECO:0000313" key="3">
    <source>
        <dbReference type="Proteomes" id="UP000053176"/>
    </source>
</evidence>